<dbReference type="EMBL" id="JAUIZM010000002">
    <property type="protein sequence ID" value="KAK1397776.1"/>
    <property type="molecule type" value="Genomic_DNA"/>
</dbReference>
<proteinExistence type="inferred from homology"/>
<dbReference type="InterPro" id="IPR007701">
    <property type="entry name" value="Interferon-rel_develop_reg_N"/>
</dbReference>
<evidence type="ECO:0000259" key="2">
    <source>
        <dbReference type="Pfam" id="PF05004"/>
    </source>
</evidence>
<dbReference type="PANTHER" id="PTHR12354:SF1">
    <property type="entry name" value="INTERFERON-RELATED DEVELOPMENTAL REGULATOR 1"/>
    <property type="match status" value="1"/>
</dbReference>
<comment type="similarity">
    <text evidence="1">Belongs to the IFRD family.</text>
</comment>
<sequence length="380" mass="43247">MPPSLDNLFHKRGSIREEALTALIKYLKNDIRLGFLQNNYITILSRCEISFKKGSAAEIKLAAQAIGLLALTVGPGDCANEIYNESLRLLPLALKSKSQPIAILECLSIVTFVRDNDFDETERSMQIIWEYINKKCIEKDAATVVASAISAWSLLLAKIDHCRLDNNFWKVVIPFFLELLKSKYEVSAEHAIYHPVVVEALALVSEKGSQHKFCSEADDNSYTGVLGVADMQHDESAVDEKWNVSELLKEYNCKQTSLKVGRYIFKLTTSSEQKKMSYLKHFLGDGFNKHIVDNNFLHNVFNGKREEYRGPTLYVPEEKEVTAEIYIPGDRDIRNRERLINNSRNSIMSKGKTQLRNKLRTIAQEKKTCQGFLHDEMTDG</sequence>
<feature type="domain" description="Interferon-related developmental regulator N-terminal" evidence="2">
    <location>
        <begin position="5"/>
        <end position="256"/>
    </location>
</feature>
<evidence type="ECO:0000313" key="3">
    <source>
        <dbReference type="EMBL" id="KAK1397776.1"/>
    </source>
</evidence>
<evidence type="ECO:0000313" key="4">
    <source>
        <dbReference type="Proteomes" id="UP001237642"/>
    </source>
</evidence>
<reference evidence="3" key="2">
    <citation type="submission" date="2023-05" db="EMBL/GenBank/DDBJ databases">
        <authorList>
            <person name="Schelkunov M.I."/>
        </authorList>
    </citation>
    <scope>NUCLEOTIDE SEQUENCE</scope>
    <source>
        <strain evidence="3">Hsosn_3</strain>
        <tissue evidence="3">Leaf</tissue>
    </source>
</reference>
<evidence type="ECO:0000256" key="1">
    <source>
        <dbReference type="ARBA" id="ARBA00008828"/>
    </source>
</evidence>
<dbReference type="InterPro" id="IPR039777">
    <property type="entry name" value="IFRD"/>
</dbReference>
<dbReference type="InterPro" id="IPR016024">
    <property type="entry name" value="ARM-type_fold"/>
</dbReference>
<gene>
    <name evidence="3" type="ORF">POM88_007639</name>
</gene>
<keyword evidence="4" id="KW-1185">Reference proteome</keyword>
<protein>
    <submittedName>
        <fullName evidence="3">IFRD domain-containing protein</fullName>
    </submittedName>
</protein>
<dbReference type="SUPFAM" id="SSF48371">
    <property type="entry name" value="ARM repeat"/>
    <property type="match status" value="1"/>
</dbReference>
<comment type="caution">
    <text evidence="3">The sequence shown here is derived from an EMBL/GenBank/DDBJ whole genome shotgun (WGS) entry which is preliminary data.</text>
</comment>
<dbReference type="Pfam" id="PF05004">
    <property type="entry name" value="IFRD"/>
    <property type="match status" value="1"/>
</dbReference>
<dbReference type="Proteomes" id="UP001237642">
    <property type="component" value="Unassembled WGS sequence"/>
</dbReference>
<organism evidence="3 4">
    <name type="scientific">Heracleum sosnowskyi</name>
    <dbReference type="NCBI Taxonomy" id="360622"/>
    <lineage>
        <taxon>Eukaryota</taxon>
        <taxon>Viridiplantae</taxon>
        <taxon>Streptophyta</taxon>
        <taxon>Embryophyta</taxon>
        <taxon>Tracheophyta</taxon>
        <taxon>Spermatophyta</taxon>
        <taxon>Magnoliopsida</taxon>
        <taxon>eudicotyledons</taxon>
        <taxon>Gunneridae</taxon>
        <taxon>Pentapetalae</taxon>
        <taxon>asterids</taxon>
        <taxon>campanulids</taxon>
        <taxon>Apiales</taxon>
        <taxon>Apiaceae</taxon>
        <taxon>Apioideae</taxon>
        <taxon>apioid superclade</taxon>
        <taxon>Tordylieae</taxon>
        <taxon>Tordyliinae</taxon>
        <taxon>Heracleum</taxon>
    </lineage>
</organism>
<dbReference type="PANTHER" id="PTHR12354">
    <property type="entry name" value="INTERFERON-RELATED DEVELOPMENTAL REGULATOR"/>
    <property type="match status" value="1"/>
</dbReference>
<name>A0AAD8J5Y0_9APIA</name>
<reference evidence="3" key="1">
    <citation type="submission" date="2023-02" db="EMBL/GenBank/DDBJ databases">
        <title>Genome of toxic invasive species Heracleum sosnowskyi carries increased number of genes despite the absence of recent whole-genome duplications.</title>
        <authorList>
            <person name="Schelkunov M."/>
            <person name="Shtratnikova V."/>
            <person name="Makarenko M."/>
            <person name="Klepikova A."/>
            <person name="Omelchenko D."/>
            <person name="Novikova G."/>
            <person name="Obukhova E."/>
            <person name="Bogdanov V."/>
            <person name="Penin A."/>
            <person name="Logacheva M."/>
        </authorList>
    </citation>
    <scope>NUCLEOTIDE SEQUENCE</scope>
    <source>
        <strain evidence="3">Hsosn_3</strain>
        <tissue evidence="3">Leaf</tissue>
    </source>
</reference>
<dbReference type="AlphaFoldDB" id="A0AAD8J5Y0"/>
<accession>A0AAD8J5Y0</accession>